<evidence type="ECO:0000256" key="3">
    <source>
        <dbReference type="ARBA" id="ARBA00022553"/>
    </source>
</evidence>
<reference evidence="10 11" key="1">
    <citation type="submission" date="2020-11" db="EMBL/GenBank/DDBJ databases">
        <authorList>
            <person name="Kim M.K."/>
        </authorList>
    </citation>
    <scope>NUCLEOTIDE SEQUENCE [LARGE SCALE GENOMIC DNA]</scope>
    <source>
        <strain evidence="10 11">BT683</strain>
    </source>
</reference>
<dbReference type="InterPro" id="IPR035965">
    <property type="entry name" value="PAS-like_dom_sf"/>
</dbReference>
<dbReference type="InterPro" id="IPR003661">
    <property type="entry name" value="HisK_dim/P_dom"/>
</dbReference>
<dbReference type="CDD" id="cd00082">
    <property type="entry name" value="HisKA"/>
    <property type="match status" value="1"/>
</dbReference>
<keyword evidence="11" id="KW-1185">Reference proteome</keyword>
<dbReference type="InterPro" id="IPR003594">
    <property type="entry name" value="HATPase_dom"/>
</dbReference>
<evidence type="ECO:0000259" key="9">
    <source>
        <dbReference type="PROSITE" id="PS50113"/>
    </source>
</evidence>
<gene>
    <name evidence="10" type="ORF">I2I05_09910</name>
</gene>
<dbReference type="PROSITE" id="PS50109">
    <property type="entry name" value="HIS_KIN"/>
    <property type="match status" value="1"/>
</dbReference>
<dbReference type="Gene3D" id="1.10.287.130">
    <property type="match status" value="1"/>
</dbReference>
<organism evidence="10 11">
    <name type="scientific">Hymenobacter jeongseonensis</name>
    <dbReference type="NCBI Taxonomy" id="2791027"/>
    <lineage>
        <taxon>Bacteria</taxon>
        <taxon>Pseudomonadati</taxon>
        <taxon>Bacteroidota</taxon>
        <taxon>Cytophagia</taxon>
        <taxon>Cytophagales</taxon>
        <taxon>Hymenobacteraceae</taxon>
        <taxon>Hymenobacter</taxon>
    </lineage>
</organism>
<evidence type="ECO:0000256" key="2">
    <source>
        <dbReference type="ARBA" id="ARBA00012438"/>
    </source>
</evidence>
<dbReference type="PANTHER" id="PTHR43304">
    <property type="entry name" value="PHYTOCHROME-LIKE PROTEIN CPH1"/>
    <property type="match status" value="1"/>
</dbReference>
<evidence type="ECO:0000259" key="8">
    <source>
        <dbReference type="PROSITE" id="PS50112"/>
    </source>
</evidence>
<dbReference type="InterPro" id="IPR000014">
    <property type="entry name" value="PAS"/>
</dbReference>
<evidence type="ECO:0000259" key="7">
    <source>
        <dbReference type="PROSITE" id="PS50109"/>
    </source>
</evidence>
<dbReference type="InterPro" id="IPR000700">
    <property type="entry name" value="PAS-assoc_C"/>
</dbReference>
<dbReference type="EMBL" id="JADQDQ010000004">
    <property type="protein sequence ID" value="MBF9237707.1"/>
    <property type="molecule type" value="Genomic_DNA"/>
</dbReference>
<feature type="coiled-coil region" evidence="6">
    <location>
        <begin position="293"/>
        <end position="331"/>
    </location>
</feature>
<dbReference type="SUPFAM" id="SSF55874">
    <property type="entry name" value="ATPase domain of HSP90 chaperone/DNA topoisomerase II/histidine kinase"/>
    <property type="match status" value="1"/>
</dbReference>
<dbReference type="Pfam" id="PF02518">
    <property type="entry name" value="HATPase_c"/>
    <property type="match status" value="1"/>
</dbReference>
<sequence length="1025" mass="114133">MPESTADAASIPADLSSAFPPDDLLRGMLETSLTGVGLYTPVRAPGGEIVDFTIDYFNPVAQQVLHQPARPAGTYLEHFPHTRETGVFDFHCRACETDEVTHLKVNYQGDGLDNYFHLSARRVGQGLLVSFSDTADHSRTAVEVALRESQVRERAALAEAERQRAALYETFMQAPAMICIFAGPEHVFELVNPHYQQLVGNRPLLGRPIREAMPELTGQPIFGLLDQVFRTGETFRANEMLVQLDHENAGIKELEKRYYNFIYQARRHASGAVDGIIVFAYEVTEQVRARQLVAESKQALIGVNEELAAANEELQAANEEIRANNDDLFTAQLTLRELNGELEARVADRTARLLRAQSEAEKQRARLERFFMQAPAAICILDGPDLRFELVNPSYQALFPGRLLNGRPIRKALPELADHAVLQTFQQVYETGQTHQELGMLIPIARPADGELEDRYFNYIQQARYDEDGRIDGIMVFAFEVTEQVRASRHNETLQAEALEAAEQLVRQRETLQQVFEQTPALVFIARGPEHFIEYVNPAYQSLFPGRVLKGQPTAVAIPEAVEHGFIALLDHVYTTSTPYFGNEVLTGTHDTAGKSKPRYLNFTYQAYQENGVTVGVSSFAFDVTEQVQARQQAASLQQEVARRDAQLQDLFEQAPVAIAVVRGPELIVELANPVACELWGLAPAEVLGKPLEAVIPELEGQRYDLLLRQVMRTGETYSAQEQPTQLRRNGQIETVYLNLVYQALRETNGEISGVASVVTDVSEQVAAREMLARANAELVAANQAVGLRNDELATANQQLLRTNQDLDNFVYAASHDLKQPVNNLAGLVAEVRLAAVFNDPEEESMLVPMVDDALRQLSTTIDDLAAVGQAQRLPDLPAETVPLDELTQEVLQTLQPQVQAARARVTTDFAARPTITYARANLRTILLNLLSNALKYADPARPARVHLSLWVAEGRPVLLIEDNGLGFDVQRHRGELFHLFRRFHDHTEGTGVGLYLVNRIVQGNGGRIEVESEVGEGTTFRVFL</sequence>
<evidence type="ECO:0000256" key="1">
    <source>
        <dbReference type="ARBA" id="ARBA00000085"/>
    </source>
</evidence>
<comment type="caution">
    <text evidence="10">The sequence shown here is derived from an EMBL/GenBank/DDBJ whole genome shotgun (WGS) entry which is preliminary data.</text>
</comment>
<dbReference type="InterPro" id="IPR036890">
    <property type="entry name" value="HATPase_C_sf"/>
</dbReference>
<dbReference type="InterPro" id="IPR013656">
    <property type="entry name" value="PAS_4"/>
</dbReference>
<dbReference type="SMART" id="SM00387">
    <property type="entry name" value="HATPase_c"/>
    <property type="match status" value="1"/>
</dbReference>
<feature type="domain" description="Histidine kinase" evidence="7">
    <location>
        <begin position="813"/>
        <end position="1025"/>
    </location>
</feature>
<proteinExistence type="predicted"/>
<dbReference type="InterPro" id="IPR036097">
    <property type="entry name" value="HisK_dim/P_sf"/>
</dbReference>
<dbReference type="Gene3D" id="3.30.565.10">
    <property type="entry name" value="Histidine kinase-like ATPase, C-terminal domain"/>
    <property type="match status" value="1"/>
</dbReference>
<feature type="domain" description="PAC" evidence="9">
    <location>
        <begin position="720"/>
        <end position="774"/>
    </location>
</feature>
<comment type="catalytic activity">
    <reaction evidence="1">
        <text>ATP + protein L-histidine = ADP + protein N-phospho-L-histidine.</text>
        <dbReference type="EC" id="2.7.13.3"/>
    </reaction>
</comment>
<dbReference type="SUPFAM" id="SSF55785">
    <property type="entry name" value="PYP-like sensor domain (PAS domain)"/>
    <property type="match status" value="4"/>
</dbReference>
<dbReference type="InterPro" id="IPR004358">
    <property type="entry name" value="Sig_transdc_His_kin-like_C"/>
</dbReference>
<dbReference type="Gene3D" id="3.30.450.20">
    <property type="entry name" value="PAS domain"/>
    <property type="match status" value="4"/>
</dbReference>
<evidence type="ECO:0000313" key="11">
    <source>
        <dbReference type="Proteomes" id="UP000597617"/>
    </source>
</evidence>
<protein>
    <recommendedName>
        <fullName evidence="2">histidine kinase</fullName>
        <ecNumber evidence="2">2.7.13.3</ecNumber>
    </recommendedName>
</protein>
<keyword evidence="5" id="KW-0418">Kinase</keyword>
<keyword evidence="4" id="KW-0808">Transferase</keyword>
<accession>A0ABS0IH70</accession>
<evidence type="ECO:0000256" key="6">
    <source>
        <dbReference type="SAM" id="Coils"/>
    </source>
</evidence>
<dbReference type="PRINTS" id="PR00344">
    <property type="entry name" value="BCTRLSENSOR"/>
</dbReference>
<dbReference type="InterPro" id="IPR052162">
    <property type="entry name" value="Sensor_kinase/Photoreceptor"/>
</dbReference>
<dbReference type="PANTHER" id="PTHR43304:SF1">
    <property type="entry name" value="PAC DOMAIN-CONTAINING PROTEIN"/>
    <property type="match status" value="1"/>
</dbReference>
<dbReference type="PROSITE" id="PS50112">
    <property type="entry name" value="PAS"/>
    <property type="match status" value="1"/>
</dbReference>
<evidence type="ECO:0000256" key="4">
    <source>
        <dbReference type="ARBA" id="ARBA00022679"/>
    </source>
</evidence>
<dbReference type="InterPro" id="IPR005467">
    <property type="entry name" value="His_kinase_dom"/>
</dbReference>
<keyword evidence="6" id="KW-0175">Coiled coil</keyword>
<name>A0ABS0IH70_9BACT</name>
<dbReference type="PROSITE" id="PS50113">
    <property type="entry name" value="PAC"/>
    <property type="match status" value="1"/>
</dbReference>
<dbReference type="EC" id="2.7.13.3" evidence="2"/>
<dbReference type="Proteomes" id="UP000597617">
    <property type="component" value="Unassembled WGS sequence"/>
</dbReference>
<dbReference type="Pfam" id="PF08448">
    <property type="entry name" value="PAS_4"/>
    <property type="match status" value="4"/>
</dbReference>
<feature type="domain" description="PAS" evidence="8">
    <location>
        <begin position="644"/>
        <end position="715"/>
    </location>
</feature>
<dbReference type="RefSeq" id="WP_196282095.1">
    <property type="nucleotide sequence ID" value="NZ_JADQDQ010000004.1"/>
</dbReference>
<dbReference type="CDD" id="cd00130">
    <property type="entry name" value="PAS"/>
    <property type="match status" value="1"/>
</dbReference>
<dbReference type="SUPFAM" id="SSF47384">
    <property type="entry name" value="Homodimeric domain of signal transducing histidine kinase"/>
    <property type="match status" value="1"/>
</dbReference>
<keyword evidence="3" id="KW-0597">Phosphoprotein</keyword>
<dbReference type="NCBIfam" id="TIGR00229">
    <property type="entry name" value="sensory_box"/>
    <property type="match status" value="1"/>
</dbReference>
<dbReference type="SMART" id="SM00091">
    <property type="entry name" value="PAS"/>
    <property type="match status" value="4"/>
</dbReference>
<evidence type="ECO:0000313" key="10">
    <source>
        <dbReference type="EMBL" id="MBF9237707.1"/>
    </source>
</evidence>
<evidence type="ECO:0000256" key="5">
    <source>
        <dbReference type="ARBA" id="ARBA00022777"/>
    </source>
</evidence>